<dbReference type="STRING" id="48709.A0A1D2NKM6"/>
<evidence type="ECO:0000256" key="1">
    <source>
        <dbReference type="SAM" id="SignalP"/>
    </source>
</evidence>
<dbReference type="EMBL" id="LJIJ01000022">
    <property type="protein sequence ID" value="ODN05516.1"/>
    <property type="molecule type" value="Genomic_DNA"/>
</dbReference>
<sequence length="174" mass="18530">MKCLAVLCGLLAVASATPGAIQYHYANPGGVTYRGTGLGAGFQIGVAQPVAAPVQQYAAAPVQQVAQYAAPVQQYAQQVYQPTVAVQQKVGYANQQVLTSVPGVANVPVTKLALTQGVTQKLVDVAQPAVKNRRVKVRRPALRKEFYDIEHRIIVRPAGSATLELSQPISKEQK</sequence>
<keyword evidence="3" id="KW-1185">Reference proteome</keyword>
<evidence type="ECO:0000313" key="2">
    <source>
        <dbReference type="EMBL" id="ODN05516.1"/>
    </source>
</evidence>
<protein>
    <submittedName>
        <fullName evidence="2">Uncharacterized protein</fullName>
    </submittedName>
</protein>
<proteinExistence type="predicted"/>
<gene>
    <name evidence="2" type="ORF">Ocin01_01226</name>
</gene>
<evidence type="ECO:0000313" key="3">
    <source>
        <dbReference type="Proteomes" id="UP000094527"/>
    </source>
</evidence>
<dbReference type="Proteomes" id="UP000094527">
    <property type="component" value="Unassembled WGS sequence"/>
</dbReference>
<keyword evidence="1" id="KW-0732">Signal</keyword>
<feature type="non-terminal residue" evidence="2">
    <location>
        <position position="174"/>
    </location>
</feature>
<reference evidence="2 3" key="1">
    <citation type="journal article" date="2016" name="Genome Biol. Evol.">
        <title>Gene Family Evolution Reflects Adaptation to Soil Environmental Stressors in the Genome of the Collembolan Orchesella cincta.</title>
        <authorList>
            <person name="Faddeeva-Vakhrusheva A."/>
            <person name="Derks M.F."/>
            <person name="Anvar S.Y."/>
            <person name="Agamennone V."/>
            <person name="Suring W."/>
            <person name="Smit S."/>
            <person name="van Straalen N.M."/>
            <person name="Roelofs D."/>
        </authorList>
    </citation>
    <scope>NUCLEOTIDE SEQUENCE [LARGE SCALE GENOMIC DNA]</scope>
    <source>
        <tissue evidence="2">Mixed pool</tissue>
    </source>
</reference>
<comment type="caution">
    <text evidence="2">The sequence shown here is derived from an EMBL/GenBank/DDBJ whole genome shotgun (WGS) entry which is preliminary data.</text>
</comment>
<accession>A0A1D2NKM6</accession>
<dbReference type="OrthoDB" id="6630845at2759"/>
<feature type="signal peptide" evidence="1">
    <location>
        <begin position="1"/>
        <end position="16"/>
    </location>
</feature>
<dbReference type="AlphaFoldDB" id="A0A1D2NKM6"/>
<name>A0A1D2NKM6_ORCCI</name>
<feature type="chain" id="PRO_5008905684" evidence="1">
    <location>
        <begin position="17"/>
        <end position="174"/>
    </location>
</feature>
<organism evidence="2 3">
    <name type="scientific">Orchesella cincta</name>
    <name type="common">Springtail</name>
    <name type="synonym">Podura cincta</name>
    <dbReference type="NCBI Taxonomy" id="48709"/>
    <lineage>
        <taxon>Eukaryota</taxon>
        <taxon>Metazoa</taxon>
        <taxon>Ecdysozoa</taxon>
        <taxon>Arthropoda</taxon>
        <taxon>Hexapoda</taxon>
        <taxon>Collembola</taxon>
        <taxon>Entomobryomorpha</taxon>
        <taxon>Entomobryoidea</taxon>
        <taxon>Orchesellidae</taxon>
        <taxon>Orchesellinae</taxon>
        <taxon>Orchesella</taxon>
    </lineage>
</organism>